<dbReference type="Pfam" id="PF05437">
    <property type="entry name" value="AzlD"/>
    <property type="match status" value="1"/>
</dbReference>
<feature type="transmembrane region" description="Helical" evidence="1">
    <location>
        <begin position="12"/>
        <end position="31"/>
    </location>
</feature>
<keyword evidence="3" id="KW-1185">Reference proteome</keyword>
<dbReference type="EMBL" id="VLJN01000023">
    <property type="protein sequence ID" value="TWG83960.1"/>
    <property type="molecule type" value="Genomic_DNA"/>
</dbReference>
<reference evidence="2 3" key="1">
    <citation type="submission" date="2019-07" db="EMBL/GenBank/DDBJ databases">
        <title>Genome sequencing of lignin-degrading bacterial isolates.</title>
        <authorList>
            <person name="Gladden J."/>
        </authorList>
    </citation>
    <scope>NUCLEOTIDE SEQUENCE [LARGE SCALE GENOMIC DNA]</scope>
    <source>
        <strain evidence="2 3">J11</strain>
    </source>
</reference>
<organism evidence="2 3">
    <name type="scientific">Cupriavidus gilardii J11</name>
    <dbReference type="NCBI Taxonomy" id="936133"/>
    <lineage>
        <taxon>Bacteria</taxon>
        <taxon>Pseudomonadati</taxon>
        <taxon>Pseudomonadota</taxon>
        <taxon>Betaproteobacteria</taxon>
        <taxon>Burkholderiales</taxon>
        <taxon>Burkholderiaceae</taxon>
        <taxon>Cupriavidus</taxon>
    </lineage>
</organism>
<gene>
    <name evidence="2" type="ORF">L602_000300001750</name>
</gene>
<protein>
    <submittedName>
        <fullName evidence="2">Branched-subunit amino acid transport protein</fullName>
    </submittedName>
</protein>
<name>A0A562BGC8_9BURK</name>
<evidence type="ECO:0000256" key="1">
    <source>
        <dbReference type="SAM" id="Phobius"/>
    </source>
</evidence>
<proteinExistence type="predicted"/>
<dbReference type="Proteomes" id="UP000318141">
    <property type="component" value="Unassembled WGS sequence"/>
</dbReference>
<comment type="caution">
    <text evidence="2">The sequence shown here is derived from an EMBL/GenBank/DDBJ whole genome shotgun (WGS) entry which is preliminary data.</text>
</comment>
<keyword evidence="1" id="KW-1133">Transmembrane helix</keyword>
<keyword evidence="1" id="KW-0472">Membrane</keyword>
<keyword evidence="1" id="KW-0812">Transmembrane</keyword>
<dbReference type="InterPro" id="IPR008407">
    <property type="entry name" value="Brnchd-chn_aa_trnsp_AzlD"/>
</dbReference>
<accession>A0A562BGC8</accession>
<evidence type="ECO:0000313" key="2">
    <source>
        <dbReference type="EMBL" id="TWG83960.1"/>
    </source>
</evidence>
<evidence type="ECO:0000313" key="3">
    <source>
        <dbReference type="Proteomes" id="UP000318141"/>
    </source>
</evidence>
<dbReference type="AlphaFoldDB" id="A0A562BGC8"/>
<sequence>MSGMTGIGGEWMLLAVMAAAGLATYLIRLSFIAVEGKLRLPAWFRTALQFVPAAMLSALIAPDLLMRDGELALSPDNARLIAGVVAILIAARTRSIGWTIAGGMATLVALETLI</sequence>